<dbReference type="InterPro" id="IPR000525">
    <property type="entry name" value="Initiator_Rep_WH1"/>
</dbReference>
<comment type="caution">
    <text evidence="3">The sequence shown here is derived from an EMBL/GenBank/DDBJ whole genome shotgun (WGS) entry which is preliminary data.</text>
</comment>
<organism evidence="3 4">
    <name type="scientific">Photobacterium lutimaris</name>
    <dbReference type="NCBI Taxonomy" id="388278"/>
    <lineage>
        <taxon>Bacteria</taxon>
        <taxon>Pseudomonadati</taxon>
        <taxon>Pseudomonadota</taxon>
        <taxon>Gammaproteobacteria</taxon>
        <taxon>Vibrionales</taxon>
        <taxon>Vibrionaceae</taxon>
        <taxon>Photobacterium</taxon>
    </lineage>
</organism>
<dbReference type="Gene3D" id="1.10.10.10">
    <property type="entry name" value="Winged helix-like DNA-binding domain superfamily/Winged helix DNA-binding domain"/>
    <property type="match status" value="2"/>
</dbReference>
<evidence type="ECO:0000313" key="4">
    <source>
        <dbReference type="Proteomes" id="UP000241222"/>
    </source>
</evidence>
<gene>
    <name evidence="3" type="ORF">C9I99_21000</name>
</gene>
<evidence type="ECO:0000313" key="3">
    <source>
        <dbReference type="EMBL" id="PSU31668.1"/>
    </source>
</evidence>
<proteinExistence type="inferred from homology"/>
<dbReference type="RefSeq" id="WP_107350799.1">
    <property type="nucleotide sequence ID" value="NZ_PYMH01000013.1"/>
</dbReference>
<dbReference type="AlphaFoldDB" id="A0A2T3ITJ1"/>
<dbReference type="GO" id="GO:0003887">
    <property type="term" value="F:DNA-directed DNA polymerase activity"/>
    <property type="evidence" value="ECO:0007669"/>
    <property type="project" value="InterPro"/>
</dbReference>
<comment type="similarity">
    <text evidence="1">Belongs to the initiator RepB protein family.</text>
</comment>
<dbReference type="Pfam" id="PF21205">
    <property type="entry name" value="Rep3_C"/>
    <property type="match status" value="1"/>
</dbReference>
<sequence length="363" mass="41792">MARQVLRYQQLPSIDIEFFKKSHEMVFSQLALSPVEHDLMALMLTRLSEDHWEEEVIGESKRKINPTYEFGIDVLCDWLGVKSADIYNVTQEPASRLAGRKIGIKNSKAKKYRFTPLFEDLIYENGTLTMIPNNALMEQYIGLTKGHSQIPQKVFRNLKRENAKRLFSMLCRFKDPAKGSLKAFDFQDLYGMFGLLNERGELVKKSYQRTSEFIRTIIKPAIKEIDEKEPLLTFHIDEKSGNYGYQPLKSGRKITGIKFLFSWDIEKIASSKPVVKKVASQTEQTDEEVSAVDLLTTYVLVNNYTPDQPNNPSTQQLKDIMEHSNWLSENGKEVVDVRFMLNYKMAIAEARARESGMFNSDGE</sequence>
<evidence type="ECO:0000259" key="2">
    <source>
        <dbReference type="Pfam" id="PF01051"/>
    </source>
</evidence>
<dbReference type="GO" id="GO:0006270">
    <property type="term" value="P:DNA replication initiation"/>
    <property type="evidence" value="ECO:0007669"/>
    <property type="project" value="InterPro"/>
</dbReference>
<dbReference type="OrthoDB" id="5810823at2"/>
<dbReference type="InterPro" id="IPR036390">
    <property type="entry name" value="WH_DNA-bd_sf"/>
</dbReference>
<evidence type="ECO:0000256" key="1">
    <source>
        <dbReference type="ARBA" id="ARBA00038283"/>
    </source>
</evidence>
<dbReference type="SUPFAM" id="SSF46785">
    <property type="entry name" value="Winged helix' DNA-binding domain"/>
    <property type="match status" value="2"/>
</dbReference>
<dbReference type="Proteomes" id="UP000241222">
    <property type="component" value="Unassembled WGS sequence"/>
</dbReference>
<dbReference type="Pfam" id="PF01051">
    <property type="entry name" value="Rep3_N"/>
    <property type="match status" value="1"/>
</dbReference>
<dbReference type="EMBL" id="PYMH01000013">
    <property type="protein sequence ID" value="PSU31668.1"/>
    <property type="molecule type" value="Genomic_DNA"/>
</dbReference>
<feature type="domain" description="Initiator Rep protein WH1" evidence="2">
    <location>
        <begin position="20"/>
        <end position="171"/>
    </location>
</feature>
<reference evidence="3 4" key="1">
    <citation type="submission" date="2018-03" db="EMBL/GenBank/DDBJ databases">
        <title>Whole genome sequencing of Histamine producing bacteria.</title>
        <authorList>
            <person name="Butler K."/>
        </authorList>
    </citation>
    <scope>NUCLEOTIDE SEQUENCE [LARGE SCALE GENOMIC DNA]</scope>
    <source>
        <strain evidence="3 4">JCM 13586</strain>
    </source>
</reference>
<accession>A0A2T3ITJ1</accession>
<protein>
    <submittedName>
        <fullName evidence="3">Replication initiation protein</fullName>
    </submittedName>
</protein>
<keyword evidence="4" id="KW-1185">Reference proteome</keyword>
<name>A0A2T3ITJ1_9GAMM</name>
<dbReference type="InterPro" id="IPR036388">
    <property type="entry name" value="WH-like_DNA-bd_sf"/>
</dbReference>